<feature type="signal peptide" evidence="4">
    <location>
        <begin position="1"/>
        <end position="19"/>
    </location>
</feature>
<feature type="repeat" description="ANK" evidence="3">
    <location>
        <begin position="227"/>
        <end position="259"/>
    </location>
</feature>
<evidence type="ECO:0000256" key="3">
    <source>
        <dbReference type="PROSITE-ProRule" id="PRU00023"/>
    </source>
</evidence>
<dbReference type="SUPFAM" id="SSF48403">
    <property type="entry name" value="Ankyrin repeat"/>
    <property type="match status" value="1"/>
</dbReference>
<evidence type="ECO:0000313" key="6">
    <source>
        <dbReference type="Proteomes" id="UP000198211"/>
    </source>
</evidence>
<dbReference type="InterPro" id="IPR002110">
    <property type="entry name" value="Ankyrin_rpt"/>
</dbReference>
<dbReference type="STRING" id="4795.A0A225V9M8"/>
<dbReference type="Pfam" id="PF12796">
    <property type="entry name" value="Ank_2"/>
    <property type="match status" value="1"/>
</dbReference>
<feature type="chain" id="PRO_5012691548" description="Serine/threonine protein kinase" evidence="4">
    <location>
        <begin position="20"/>
        <end position="281"/>
    </location>
</feature>
<dbReference type="SMART" id="SM00248">
    <property type="entry name" value="ANK"/>
    <property type="match status" value="7"/>
</dbReference>
<feature type="repeat" description="ANK" evidence="3">
    <location>
        <begin position="11"/>
        <end position="39"/>
    </location>
</feature>
<gene>
    <name evidence="5" type="ORF">PHMEG_00027002</name>
</gene>
<keyword evidence="4" id="KW-0732">Signal</keyword>
<feature type="repeat" description="ANK" evidence="3">
    <location>
        <begin position="100"/>
        <end position="132"/>
    </location>
</feature>
<dbReference type="PANTHER" id="PTHR24166:SF48">
    <property type="entry name" value="PROTEIN VAPYRIN"/>
    <property type="match status" value="1"/>
</dbReference>
<evidence type="ECO:0000256" key="2">
    <source>
        <dbReference type="ARBA" id="ARBA00023043"/>
    </source>
</evidence>
<keyword evidence="6" id="KW-1185">Reference proteome</keyword>
<dbReference type="PROSITE" id="PS50088">
    <property type="entry name" value="ANK_REPEAT"/>
    <property type="match status" value="6"/>
</dbReference>
<organism evidence="5 6">
    <name type="scientific">Phytophthora megakarya</name>
    <dbReference type="NCBI Taxonomy" id="4795"/>
    <lineage>
        <taxon>Eukaryota</taxon>
        <taxon>Sar</taxon>
        <taxon>Stramenopiles</taxon>
        <taxon>Oomycota</taxon>
        <taxon>Peronosporomycetes</taxon>
        <taxon>Peronosporales</taxon>
        <taxon>Peronosporaceae</taxon>
        <taxon>Phytophthora</taxon>
    </lineage>
</organism>
<dbReference type="InterPro" id="IPR036770">
    <property type="entry name" value="Ankyrin_rpt-contain_sf"/>
</dbReference>
<dbReference type="Proteomes" id="UP000198211">
    <property type="component" value="Unassembled WGS sequence"/>
</dbReference>
<keyword evidence="2 3" id="KW-0040">ANK repeat</keyword>
<evidence type="ECO:0000256" key="4">
    <source>
        <dbReference type="SAM" id="SignalP"/>
    </source>
</evidence>
<dbReference type="OrthoDB" id="46760at2759"/>
<dbReference type="AlphaFoldDB" id="A0A225V9M8"/>
<comment type="caution">
    <text evidence="5">The sequence shown here is derived from an EMBL/GenBank/DDBJ whole genome shotgun (WGS) entry which is preliminary data.</text>
</comment>
<evidence type="ECO:0000313" key="5">
    <source>
        <dbReference type="EMBL" id="OWZ01578.1"/>
    </source>
</evidence>
<proteinExistence type="predicted"/>
<reference evidence="6" key="1">
    <citation type="submission" date="2017-03" db="EMBL/GenBank/DDBJ databases">
        <title>Phytopthora megakarya and P. palmivora, two closely related causual agents of cacao black pod achieved similar genome size and gene model numbers by different mechanisms.</title>
        <authorList>
            <person name="Ali S."/>
            <person name="Shao J."/>
            <person name="Larry D.J."/>
            <person name="Kronmiller B."/>
            <person name="Shen D."/>
            <person name="Strem M.D."/>
            <person name="Melnick R.L."/>
            <person name="Guiltinan M.J."/>
            <person name="Tyler B.M."/>
            <person name="Meinhardt L.W."/>
            <person name="Bailey B.A."/>
        </authorList>
    </citation>
    <scope>NUCLEOTIDE SEQUENCE [LARGE SCALE GENOMIC DNA]</scope>
    <source>
        <strain evidence="6">zdho120</strain>
    </source>
</reference>
<dbReference type="Pfam" id="PF00023">
    <property type="entry name" value="Ank"/>
    <property type="match status" value="3"/>
</dbReference>
<dbReference type="Gene3D" id="1.25.40.20">
    <property type="entry name" value="Ankyrin repeat-containing domain"/>
    <property type="match status" value="2"/>
</dbReference>
<name>A0A225V9M8_9STRA</name>
<evidence type="ECO:0000256" key="1">
    <source>
        <dbReference type="ARBA" id="ARBA00022737"/>
    </source>
</evidence>
<sequence length="281" mass="30696">MVTVTLLRFFPLIFAAARGHFPTVELLLQHEASIDFKKNAHVPKVMQTSRRCYWKRVQLFFKQQGLYGSTALHAACYRDDYAIAMILVNSGMAIDFPDKDGESPLITGAMNHHVSTVESLLLHGATIDFKNNLGCTALLCASERGYVRVVQTLPNVDMIDHDGDSPLIVAAAEGHALVVKLLIEYNAFVNVANKIGMTALFCASLRGHIEVVKLLLDAEANVDFLGFGAAALQIACVMGHFKIVKLVVAKGASTILTHKGGTHYVSLQILAILKYPNSFQT</sequence>
<dbReference type="PANTHER" id="PTHR24166">
    <property type="entry name" value="ROLLING PEBBLES, ISOFORM B"/>
    <property type="match status" value="1"/>
</dbReference>
<accession>A0A225V9M8</accession>
<keyword evidence="1" id="KW-0677">Repeat</keyword>
<dbReference type="InterPro" id="IPR050889">
    <property type="entry name" value="Dendritic_Spine_Reg/Scaffold"/>
</dbReference>
<feature type="repeat" description="ANK" evidence="3">
    <location>
        <begin position="67"/>
        <end position="99"/>
    </location>
</feature>
<feature type="repeat" description="ANK" evidence="3">
    <location>
        <begin position="162"/>
        <end position="194"/>
    </location>
</feature>
<dbReference type="EMBL" id="NBNE01006746">
    <property type="protein sequence ID" value="OWZ01578.1"/>
    <property type="molecule type" value="Genomic_DNA"/>
</dbReference>
<dbReference type="PROSITE" id="PS50297">
    <property type="entry name" value="ANK_REP_REGION"/>
    <property type="match status" value="4"/>
</dbReference>
<feature type="repeat" description="ANK" evidence="3">
    <location>
        <begin position="195"/>
        <end position="227"/>
    </location>
</feature>
<protein>
    <recommendedName>
        <fullName evidence="7">Serine/threonine protein kinase</fullName>
    </recommendedName>
</protein>
<evidence type="ECO:0008006" key="7">
    <source>
        <dbReference type="Google" id="ProtNLM"/>
    </source>
</evidence>